<dbReference type="GO" id="GO:1902201">
    <property type="term" value="P:negative regulation of bacterial-type flagellum-dependent cell motility"/>
    <property type="evidence" value="ECO:0007669"/>
    <property type="project" value="TreeGrafter"/>
</dbReference>
<dbReference type="InterPro" id="IPR000160">
    <property type="entry name" value="GGDEF_dom"/>
</dbReference>
<evidence type="ECO:0000259" key="5">
    <source>
        <dbReference type="PROSITE" id="PS50887"/>
    </source>
</evidence>
<organism evidence="6 7">
    <name type="scientific">Methylomonas koyamae</name>
    <dbReference type="NCBI Taxonomy" id="702114"/>
    <lineage>
        <taxon>Bacteria</taxon>
        <taxon>Pseudomonadati</taxon>
        <taxon>Pseudomonadota</taxon>
        <taxon>Gammaproteobacteria</taxon>
        <taxon>Methylococcales</taxon>
        <taxon>Methylococcaceae</taxon>
        <taxon>Methylomonas</taxon>
    </lineage>
</organism>
<dbReference type="STRING" id="702114.A1355_14525"/>
<dbReference type="SUPFAM" id="SSF55073">
    <property type="entry name" value="Nucleotide cyclase"/>
    <property type="match status" value="1"/>
</dbReference>
<reference evidence="7" key="1">
    <citation type="submission" date="2016-03" db="EMBL/GenBank/DDBJ databases">
        <authorList>
            <person name="Heylen K."/>
            <person name="De Vos P."/>
            <person name="Vekeman B."/>
        </authorList>
    </citation>
    <scope>NUCLEOTIDE SEQUENCE [LARGE SCALE GENOMIC DNA]</scope>
    <source>
        <strain evidence="7">R-45383</strain>
    </source>
</reference>
<dbReference type="Pfam" id="PF00990">
    <property type="entry name" value="GGDEF"/>
    <property type="match status" value="1"/>
</dbReference>
<name>A0A177N3F1_9GAMM</name>
<comment type="cofactor">
    <cofactor evidence="1">
        <name>Mg(2+)</name>
        <dbReference type="ChEBI" id="CHEBI:18420"/>
    </cofactor>
</comment>
<dbReference type="NCBIfam" id="TIGR00254">
    <property type="entry name" value="GGDEF"/>
    <property type="match status" value="1"/>
</dbReference>
<comment type="catalytic activity">
    <reaction evidence="3">
        <text>2 GTP = 3',3'-c-di-GMP + 2 diphosphate</text>
        <dbReference type="Rhea" id="RHEA:24898"/>
        <dbReference type="ChEBI" id="CHEBI:33019"/>
        <dbReference type="ChEBI" id="CHEBI:37565"/>
        <dbReference type="ChEBI" id="CHEBI:58805"/>
        <dbReference type="EC" id="2.7.7.65"/>
    </reaction>
</comment>
<dbReference type="FunFam" id="3.30.70.270:FF:000001">
    <property type="entry name" value="Diguanylate cyclase domain protein"/>
    <property type="match status" value="1"/>
</dbReference>
<evidence type="ECO:0000313" key="6">
    <source>
        <dbReference type="EMBL" id="OAI12184.1"/>
    </source>
</evidence>
<protein>
    <recommendedName>
        <fullName evidence="2">diguanylate cyclase</fullName>
        <ecNumber evidence="2">2.7.7.65</ecNumber>
    </recommendedName>
</protein>
<proteinExistence type="predicted"/>
<dbReference type="GO" id="GO:0043709">
    <property type="term" value="P:cell adhesion involved in single-species biofilm formation"/>
    <property type="evidence" value="ECO:0007669"/>
    <property type="project" value="TreeGrafter"/>
</dbReference>
<dbReference type="SMART" id="SM00267">
    <property type="entry name" value="GGDEF"/>
    <property type="match status" value="1"/>
</dbReference>
<sequence>MEVMSPYAKPADIEKFLYKLVLQLLIFSQGSHKLLEPHLVTIGGKLRNGANLNDLIGDLHSVSKTLLHISKTKQDVKPETQTYPAAQDDYLLNRLDELLAESEVPLRFQQHTTSLRQRIRERDGEQSYRKVIDSAFSLLLNVRDFTVSEQSGVDAFLSDLSNQLIEIEQQAEIASEANRLSIDSRDSLNHSIQRQVHDFQDTMRSVDELSSVKSKTGEHLDRLLLQLLEHKQQEDARQQEAQLKIETMALKLMELESETESLRTKLKIEHDRALGDPLTGLPNRAAYNNRAEMEQNRWRRYRSPLSLVIWDIDYFKRINDTYGHKAGDKTLTLVGQLLANNCRETDFVARYGGEEFVMLMPNTSALQALEVAEHLRKMIQGCGFNSNGEQIDLTLSCGISAFDNDDTHDDVFVRADKALYHSKRLGRNRCTVYAAEIDN</sequence>
<dbReference type="EC" id="2.7.7.65" evidence="2"/>
<evidence type="ECO:0000256" key="1">
    <source>
        <dbReference type="ARBA" id="ARBA00001946"/>
    </source>
</evidence>
<dbReference type="PANTHER" id="PTHR45138">
    <property type="entry name" value="REGULATORY COMPONENTS OF SENSORY TRANSDUCTION SYSTEM"/>
    <property type="match status" value="1"/>
</dbReference>
<feature type="domain" description="GGDEF" evidence="5">
    <location>
        <begin position="303"/>
        <end position="435"/>
    </location>
</feature>
<dbReference type="GO" id="GO:0052621">
    <property type="term" value="F:diguanylate cyclase activity"/>
    <property type="evidence" value="ECO:0007669"/>
    <property type="project" value="UniProtKB-EC"/>
</dbReference>
<dbReference type="InterPro" id="IPR029787">
    <property type="entry name" value="Nucleotide_cyclase"/>
</dbReference>
<evidence type="ECO:0000256" key="2">
    <source>
        <dbReference type="ARBA" id="ARBA00012528"/>
    </source>
</evidence>
<feature type="coiled-coil region" evidence="4">
    <location>
        <begin position="238"/>
        <end position="265"/>
    </location>
</feature>
<dbReference type="InterPro" id="IPR043128">
    <property type="entry name" value="Rev_trsase/Diguanyl_cyclase"/>
</dbReference>
<dbReference type="PROSITE" id="PS50887">
    <property type="entry name" value="GGDEF"/>
    <property type="match status" value="1"/>
</dbReference>
<gene>
    <name evidence="6" type="ORF">A1355_14525</name>
</gene>
<dbReference type="InterPro" id="IPR050469">
    <property type="entry name" value="Diguanylate_Cyclase"/>
</dbReference>
<evidence type="ECO:0000256" key="3">
    <source>
        <dbReference type="ARBA" id="ARBA00034247"/>
    </source>
</evidence>
<accession>A0A177N3F1</accession>
<dbReference type="AlphaFoldDB" id="A0A177N3F1"/>
<dbReference type="Proteomes" id="UP000077628">
    <property type="component" value="Unassembled WGS sequence"/>
</dbReference>
<dbReference type="GO" id="GO:0005886">
    <property type="term" value="C:plasma membrane"/>
    <property type="evidence" value="ECO:0007669"/>
    <property type="project" value="TreeGrafter"/>
</dbReference>
<dbReference type="CDD" id="cd01949">
    <property type="entry name" value="GGDEF"/>
    <property type="match status" value="1"/>
</dbReference>
<dbReference type="RefSeq" id="WP_064031455.1">
    <property type="nucleotide sequence ID" value="NZ_LUUK01000221.1"/>
</dbReference>
<dbReference type="Gene3D" id="3.30.70.270">
    <property type="match status" value="1"/>
</dbReference>
<dbReference type="OrthoDB" id="9812260at2"/>
<evidence type="ECO:0000256" key="4">
    <source>
        <dbReference type="SAM" id="Coils"/>
    </source>
</evidence>
<dbReference type="EMBL" id="LUUK01000221">
    <property type="protein sequence ID" value="OAI12184.1"/>
    <property type="molecule type" value="Genomic_DNA"/>
</dbReference>
<evidence type="ECO:0000313" key="7">
    <source>
        <dbReference type="Proteomes" id="UP000077628"/>
    </source>
</evidence>
<keyword evidence="4" id="KW-0175">Coiled coil</keyword>
<dbReference type="PANTHER" id="PTHR45138:SF9">
    <property type="entry name" value="DIGUANYLATE CYCLASE DGCM-RELATED"/>
    <property type="match status" value="1"/>
</dbReference>
<comment type="caution">
    <text evidence="6">The sequence shown here is derived from an EMBL/GenBank/DDBJ whole genome shotgun (WGS) entry which is preliminary data.</text>
</comment>
<keyword evidence="7" id="KW-1185">Reference proteome</keyword>